<dbReference type="Gene3D" id="2.40.30.30">
    <property type="entry name" value="Riboflavin kinase-like"/>
    <property type="match status" value="1"/>
</dbReference>
<dbReference type="SUPFAM" id="SSF52374">
    <property type="entry name" value="Nucleotidylyl transferase"/>
    <property type="match status" value="1"/>
</dbReference>
<dbReference type="SMART" id="SM00904">
    <property type="entry name" value="Flavokinase"/>
    <property type="match status" value="1"/>
</dbReference>
<evidence type="ECO:0000256" key="11">
    <source>
        <dbReference type="ARBA" id="ARBA00023268"/>
    </source>
</evidence>
<organism evidence="16 17">
    <name type="scientific">Halalkalibacter okhensis</name>
    <dbReference type="NCBI Taxonomy" id="333138"/>
    <lineage>
        <taxon>Bacteria</taxon>
        <taxon>Bacillati</taxon>
        <taxon>Bacillota</taxon>
        <taxon>Bacilli</taxon>
        <taxon>Bacillales</taxon>
        <taxon>Bacillaceae</taxon>
        <taxon>Halalkalibacter</taxon>
    </lineage>
</organism>
<dbReference type="GO" id="GO:0006747">
    <property type="term" value="P:FAD biosynthetic process"/>
    <property type="evidence" value="ECO:0007669"/>
    <property type="project" value="UniProtKB-UniRule"/>
</dbReference>
<dbReference type="InterPro" id="IPR023465">
    <property type="entry name" value="Riboflavin_kinase_dom_sf"/>
</dbReference>
<dbReference type="SUPFAM" id="SSF82114">
    <property type="entry name" value="Riboflavin kinase-like"/>
    <property type="match status" value="1"/>
</dbReference>
<reference evidence="16 17" key="1">
    <citation type="submission" date="2014-09" db="EMBL/GenBank/DDBJ databases">
        <title>Genome sequencing and annotation of Bacillus Okhensis strain Kh10-101T.</title>
        <authorList>
            <person name="Prakash J.S."/>
        </authorList>
    </citation>
    <scope>NUCLEOTIDE SEQUENCE [LARGE SCALE GENOMIC DNA]</scope>
    <source>
        <strain evidence="17">Kh10-101T</strain>
    </source>
</reference>
<evidence type="ECO:0000256" key="13">
    <source>
        <dbReference type="ARBA" id="ARBA00049494"/>
    </source>
</evidence>
<keyword evidence="6 14" id="KW-0548">Nucleotidyltransferase</keyword>
<dbReference type="InterPro" id="IPR004821">
    <property type="entry name" value="Cyt_trans-like"/>
</dbReference>
<dbReference type="STRING" id="333138.LQ50_12910"/>
<comment type="similarity">
    <text evidence="14">Belongs to the ribF family.</text>
</comment>
<accession>A0A0B0II35</accession>
<dbReference type="FunFam" id="2.40.30.30:FF:000004">
    <property type="entry name" value="Riboflavin biosynthesis protein"/>
    <property type="match status" value="1"/>
</dbReference>
<dbReference type="NCBIfam" id="TIGR00125">
    <property type="entry name" value="cyt_tran_rel"/>
    <property type="match status" value="1"/>
</dbReference>
<dbReference type="AlphaFoldDB" id="A0A0B0II35"/>
<evidence type="ECO:0000256" key="9">
    <source>
        <dbReference type="ARBA" id="ARBA00022827"/>
    </source>
</evidence>
<comment type="pathway">
    <text evidence="2 14">Cofactor biosynthesis; FMN biosynthesis; FMN from riboflavin (ATP route): step 1/1.</text>
</comment>
<dbReference type="EC" id="2.7.7.2" evidence="14"/>
<dbReference type="CDD" id="cd02064">
    <property type="entry name" value="FAD_synthetase_N"/>
    <property type="match status" value="1"/>
</dbReference>
<dbReference type="Pfam" id="PF01687">
    <property type="entry name" value="Flavokinase"/>
    <property type="match status" value="1"/>
</dbReference>
<dbReference type="PIRSF" id="PIRSF004491">
    <property type="entry name" value="FAD_Synth"/>
    <property type="match status" value="1"/>
</dbReference>
<keyword evidence="9 14" id="KW-0274">FAD</keyword>
<protein>
    <recommendedName>
        <fullName evidence="14">Riboflavin biosynthesis protein</fullName>
    </recommendedName>
    <domain>
        <recommendedName>
            <fullName evidence="14">Riboflavin kinase</fullName>
            <ecNumber evidence="14">2.7.1.26</ecNumber>
        </recommendedName>
        <alternativeName>
            <fullName evidence="14">Flavokinase</fullName>
        </alternativeName>
    </domain>
    <domain>
        <recommendedName>
            <fullName evidence="14">FMN adenylyltransferase</fullName>
            <ecNumber evidence="14">2.7.7.2</ecNumber>
        </recommendedName>
        <alternativeName>
            <fullName evidence="14">FAD pyrophosphorylase</fullName>
        </alternativeName>
        <alternativeName>
            <fullName evidence="14">FAD synthase</fullName>
        </alternativeName>
    </domain>
</protein>
<comment type="pathway">
    <text evidence="1 14">Cofactor biosynthesis; FAD biosynthesis; FAD from FMN: step 1/1.</text>
</comment>
<dbReference type="GO" id="GO:0003919">
    <property type="term" value="F:FMN adenylyltransferase activity"/>
    <property type="evidence" value="ECO:0007669"/>
    <property type="project" value="UniProtKB-UniRule"/>
</dbReference>
<comment type="catalytic activity">
    <reaction evidence="13 14">
        <text>FMN + ATP + H(+) = FAD + diphosphate</text>
        <dbReference type="Rhea" id="RHEA:17237"/>
        <dbReference type="ChEBI" id="CHEBI:15378"/>
        <dbReference type="ChEBI" id="CHEBI:30616"/>
        <dbReference type="ChEBI" id="CHEBI:33019"/>
        <dbReference type="ChEBI" id="CHEBI:57692"/>
        <dbReference type="ChEBI" id="CHEBI:58210"/>
        <dbReference type="EC" id="2.7.7.2"/>
    </reaction>
</comment>
<keyword evidence="11" id="KW-0511">Multifunctional enzyme</keyword>
<dbReference type="PANTHER" id="PTHR22749:SF6">
    <property type="entry name" value="RIBOFLAVIN KINASE"/>
    <property type="match status" value="1"/>
</dbReference>
<evidence type="ECO:0000256" key="4">
    <source>
        <dbReference type="ARBA" id="ARBA00022643"/>
    </source>
</evidence>
<dbReference type="UniPathway" id="UPA00277">
    <property type="reaction ID" value="UER00407"/>
</dbReference>
<evidence type="ECO:0000256" key="12">
    <source>
        <dbReference type="ARBA" id="ARBA00047880"/>
    </source>
</evidence>
<comment type="catalytic activity">
    <reaction evidence="12 14">
        <text>riboflavin + ATP = FMN + ADP + H(+)</text>
        <dbReference type="Rhea" id="RHEA:14357"/>
        <dbReference type="ChEBI" id="CHEBI:15378"/>
        <dbReference type="ChEBI" id="CHEBI:30616"/>
        <dbReference type="ChEBI" id="CHEBI:57986"/>
        <dbReference type="ChEBI" id="CHEBI:58210"/>
        <dbReference type="ChEBI" id="CHEBI:456216"/>
        <dbReference type="EC" id="2.7.1.26"/>
    </reaction>
</comment>
<dbReference type="NCBIfam" id="TIGR00083">
    <property type="entry name" value="ribF"/>
    <property type="match status" value="1"/>
</dbReference>
<evidence type="ECO:0000256" key="1">
    <source>
        <dbReference type="ARBA" id="ARBA00004726"/>
    </source>
</evidence>
<dbReference type="Proteomes" id="UP000030832">
    <property type="component" value="Unassembled WGS sequence"/>
</dbReference>
<sequence>MDTIYLEHPIDRNTLKPEKTVMALGYFDGVHTGHQAVMKKAKEVAIRLNTTTSVMTFHPHPKEVLRKTEMNYITPLPDKINKIEKLGIDTLYVVRFTPLFASLTPQEFVDEYLIGLHVVHAVAGFDFTYGSLGKGSMETLPFHARNRLEATIVEKYENNNEKVSSTKIRKLLEQGDVSSVAILLGEDYVIKGTVVDGEKRGRTIGFPTANVEPRERYIIPRTGVYAVRLTISGVEYDGVCNVGYKPTFHAEQVATPTIEVHLFSFDKDIYGAEVEIQWISRIRSEQKFDGIDQLIKQITLDKETAHSILNSKVYE</sequence>
<gene>
    <name evidence="16" type="ORF">LQ50_12910</name>
</gene>
<name>A0A0B0II35_9BACI</name>
<dbReference type="OrthoDB" id="9803667at2"/>
<evidence type="ECO:0000256" key="8">
    <source>
        <dbReference type="ARBA" id="ARBA00022777"/>
    </source>
</evidence>
<evidence type="ECO:0000259" key="15">
    <source>
        <dbReference type="SMART" id="SM00904"/>
    </source>
</evidence>
<dbReference type="InterPro" id="IPR014729">
    <property type="entry name" value="Rossmann-like_a/b/a_fold"/>
</dbReference>
<dbReference type="NCBIfam" id="NF004160">
    <property type="entry name" value="PRK05627.1-3"/>
    <property type="match status" value="1"/>
</dbReference>
<keyword evidence="7 14" id="KW-0547">Nucleotide-binding</keyword>
<dbReference type="GO" id="GO:0009231">
    <property type="term" value="P:riboflavin biosynthetic process"/>
    <property type="evidence" value="ECO:0007669"/>
    <property type="project" value="InterPro"/>
</dbReference>
<keyword evidence="4 14" id="KW-0288">FMN</keyword>
<dbReference type="NCBIfam" id="NF004161">
    <property type="entry name" value="PRK05627.1-4"/>
    <property type="match status" value="1"/>
</dbReference>
<dbReference type="InterPro" id="IPR002606">
    <property type="entry name" value="Riboflavin_kinase_bac"/>
</dbReference>
<dbReference type="InterPro" id="IPR015864">
    <property type="entry name" value="FAD_synthase"/>
</dbReference>
<keyword evidence="3 14" id="KW-0285">Flavoprotein</keyword>
<evidence type="ECO:0000256" key="6">
    <source>
        <dbReference type="ARBA" id="ARBA00022695"/>
    </source>
</evidence>
<dbReference type="UniPathway" id="UPA00276">
    <property type="reaction ID" value="UER00406"/>
</dbReference>
<dbReference type="Pfam" id="PF06574">
    <property type="entry name" value="FAD_syn"/>
    <property type="match status" value="1"/>
</dbReference>
<evidence type="ECO:0000313" key="17">
    <source>
        <dbReference type="Proteomes" id="UP000030832"/>
    </source>
</evidence>
<dbReference type="InterPro" id="IPR023468">
    <property type="entry name" value="Riboflavin_kinase"/>
</dbReference>
<dbReference type="EMBL" id="JRJU01000015">
    <property type="protein sequence ID" value="KHF39734.1"/>
    <property type="molecule type" value="Genomic_DNA"/>
</dbReference>
<proteinExistence type="inferred from homology"/>
<keyword evidence="10 14" id="KW-0067">ATP-binding</keyword>
<comment type="caution">
    <text evidence="16">The sequence shown here is derived from an EMBL/GenBank/DDBJ whole genome shotgun (WGS) entry which is preliminary data.</text>
</comment>
<keyword evidence="17" id="KW-1185">Reference proteome</keyword>
<dbReference type="GO" id="GO:0008531">
    <property type="term" value="F:riboflavin kinase activity"/>
    <property type="evidence" value="ECO:0007669"/>
    <property type="project" value="UniProtKB-UniRule"/>
</dbReference>
<dbReference type="GO" id="GO:0009398">
    <property type="term" value="P:FMN biosynthetic process"/>
    <property type="evidence" value="ECO:0007669"/>
    <property type="project" value="UniProtKB-UniRule"/>
</dbReference>
<feature type="domain" description="Riboflavin kinase" evidence="15">
    <location>
        <begin position="183"/>
        <end position="310"/>
    </location>
</feature>
<dbReference type="PANTHER" id="PTHR22749">
    <property type="entry name" value="RIBOFLAVIN KINASE/FMN ADENYLYLTRANSFERASE"/>
    <property type="match status" value="1"/>
</dbReference>
<dbReference type="GO" id="GO:0005524">
    <property type="term" value="F:ATP binding"/>
    <property type="evidence" value="ECO:0007669"/>
    <property type="project" value="UniProtKB-UniRule"/>
</dbReference>
<evidence type="ECO:0000256" key="5">
    <source>
        <dbReference type="ARBA" id="ARBA00022679"/>
    </source>
</evidence>
<evidence type="ECO:0000256" key="10">
    <source>
        <dbReference type="ARBA" id="ARBA00022840"/>
    </source>
</evidence>
<evidence type="ECO:0000256" key="3">
    <source>
        <dbReference type="ARBA" id="ARBA00022630"/>
    </source>
</evidence>
<evidence type="ECO:0000256" key="14">
    <source>
        <dbReference type="PIRNR" id="PIRNR004491"/>
    </source>
</evidence>
<dbReference type="eggNOG" id="COG0196">
    <property type="taxonomic scope" value="Bacteria"/>
</dbReference>
<evidence type="ECO:0000256" key="2">
    <source>
        <dbReference type="ARBA" id="ARBA00005201"/>
    </source>
</evidence>
<keyword evidence="8 14" id="KW-0418">Kinase</keyword>
<dbReference type="FunFam" id="3.40.50.620:FF:000021">
    <property type="entry name" value="Riboflavin biosynthesis protein"/>
    <property type="match status" value="1"/>
</dbReference>
<dbReference type="InterPro" id="IPR015865">
    <property type="entry name" value="Riboflavin_kinase_bac/euk"/>
</dbReference>
<dbReference type="Gene3D" id="3.40.50.620">
    <property type="entry name" value="HUPs"/>
    <property type="match status" value="1"/>
</dbReference>
<dbReference type="NCBIfam" id="NF004162">
    <property type="entry name" value="PRK05627.1-5"/>
    <property type="match status" value="1"/>
</dbReference>
<keyword evidence="5 14" id="KW-0808">Transferase</keyword>
<dbReference type="RefSeq" id="WP_034629553.1">
    <property type="nucleotide sequence ID" value="NZ_JRJU01000015.1"/>
</dbReference>
<evidence type="ECO:0000256" key="7">
    <source>
        <dbReference type="ARBA" id="ARBA00022741"/>
    </source>
</evidence>
<evidence type="ECO:0000313" key="16">
    <source>
        <dbReference type="EMBL" id="KHF39734.1"/>
    </source>
</evidence>
<dbReference type="EC" id="2.7.1.26" evidence="14"/>